<gene>
    <name evidence="3" type="ORF">MJB10_00675</name>
</gene>
<evidence type="ECO:0000313" key="4">
    <source>
        <dbReference type="Proteomes" id="UP001304650"/>
    </source>
</evidence>
<accession>A0AA96LPA1</accession>
<dbReference type="RefSeq" id="WP_314800519.1">
    <property type="nucleotide sequence ID" value="NZ_CP130319.1"/>
</dbReference>
<dbReference type="KEGG" id="proo:MJB10_00675"/>
<dbReference type="AlphaFoldDB" id="A0AA96LPA1"/>
<sequence>MPNKAKFFLVTGFLCLAIGLVGAAVSFQSLDLETGVSNMDMEKKISASAIDTLTIQNNLTGVTFVPSNTDEITVHVTGSAREEEVQSCTIEAVTEGTNGWRVDVCPKKKNHIDIGFDLTELKRLISGQDFKLRTEVALPDKLYKAITVSTDTGAISFKDVNAEKLTASTDTGSITIDRFEGKTLSLQTDTGSIHLNDGQGNMKLRTDTGSITASLRELGDSVNLDSDTGSIRVELNTPPTDASFDLRTDTGSANLQIPGMSIQKTSHNEAKGTIGNGSKKLTARADTGYIEVKSR</sequence>
<reference evidence="3" key="1">
    <citation type="submission" date="2022-02" db="EMBL/GenBank/DDBJ databases">
        <title>Paenibacillus sp. MBLB1832 Whole Genome Shotgun Sequencing.</title>
        <authorList>
            <person name="Hwang C.Y."/>
            <person name="Cho E.-S."/>
            <person name="Seo M.-J."/>
        </authorList>
    </citation>
    <scope>NUCLEOTIDE SEQUENCE</scope>
    <source>
        <strain evidence="3">MBLB1832</strain>
    </source>
</reference>
<dbReference type="PANTHER" id="PTHR34094">
    <property type="match status" value="1"/>
</dbReference>
<keyword evidence="4" id="KW-1185">Reference proteome</keyword>
<protein>
    <submittedName>
        <fullName evidence="3">DUF4097 family beta strand repeat-containing protein</fullName>
    </submittedName>
</protein>
<evidence type="ECO:0000313" key="3">
    <source>
        <dbReference type="EMBL" id="WNR44714.1"/>
    </source>
</evidence>
<evidence type="ECO:0000256" key="1">
    <source>
        <dbReference type="SAM" id="SignalP"/>
    </source>
</evidence>
<dbReference type="PANTHER" id="PTHR34094:SF1">
    <property type="entry name" value="PROTEIN FAM185A"/>
    <property type="match status" value="1"/>
</dbReference>
<organism evidence="3 4">
    <name type="scientific">Paenibacillus roseopurpureus</name>
    <dbReference type="NCBI Taxonomy" id="2918901"/>
    <lineage>
        <taxon>Bacteria</taxon>
        <taxon>Bacillati</taxon>
        <taxon>Bacillota</taxon>
        <taxon>Bacilli</taxon>
        <taxon>Bacillales</taxon>
        <taxon>Paenibacillaceae</taxon>
        <taxon>Paenibacillus</taxon>
    </lineage>
</organism>
<dbReference type="Proteomes" id="UP001304650">
    <property type="component" value="Chromosome"/>
</dbReference>
<name>A0AA96LPA1_9BACL</name>
<feature type="chain" id="PRO_5041689240" evidence="1">
    <location>
        <begin position="24"/>
        <end position="295"/>
    </location>
</feature>
<dbReference type="Pfam" id="PF13349">
    <property type="entry name" value="DUF4097"/>
    <property type="match status" value="1"/>
</dbReference>
<feature type="domain" description="DUF4097" evidence="2">
    <location>
        <begin position="144"/>
        <end position="292"/>
    </location>
</feature>
<dbReference type="InterPro" id="IPR025164">
    <property type="entry name" value="Toastrack_DUF4097"/>
</dbReference>
<keyword evidence="1" id="KW-0732">Signal</keyword>
<evidence type="ECO:0000259" key="2">
    <source>
        <dbReference type="Pfam" id="PF13349"/>
    </source>
</evidence>
<dbReference type="EMBL" id="CP130319">
    <property type="protein sequence ID" value="WNR44714.1"/>
    <property type="molecule type" value="Genomic_DNA"/>
</dbReference>
<proteinExistence type="predicted"/>
<feature type="signal peptide" evidence="1">
    <location>
        <begin position="1"/>
        <end position="23"/>
    </location>
</feature>